<comment type="subcellular location">
    <subcellularLocation>
        <location evidence="4">Cytoplasm</location>
    </subcellularLocation>
</comment>
<dbReference type="PROSITE" id="PS50250">
    <property type="entry name" value="PCI"/>
    <property type="match status" value="1"/>
</dbReference>
<dbReference type="GO" id="GO:0006396">
    <property type="term" value="P:RNA processing"/>
    <property type="evidence" value="ECO:0007669"/>
    <property type="project" value="InterPro"/>
</dbReference>
<gene>
    <name evidence="7" type="ORF">BcabD6B2_01630</name>
</gene>
<dbReference type="PANTHER" id="PTHR10317">
    <property type="entry name" value="EUKARYOTIC TRANSLATION INITIATION FACTOR 3 SUBUNIT E"/>
    <property type="match status" value="1"/>
</dbReference>
<protein>
    <recommendedName>
        <fullName evidence="4">Eukaryotic translation initiation factor 3 subunit E</fullName>
        <shortName evidence="4">eIF3e</shortName>
    </recommendedName>
    <alternativeName>
        <fullName evidence="4">Eukaryotic translation initiation factor 3 subunit 6</fullName>
    </alternativeName>
</protein>
<name>A0AAV4LLP0_BABCB</name>
<dbReference type="AlphaFoldDB" id="A0AAV4LLP0"/>
<keyword evidence="8" id="KW-1185">Reference proteome</keyword>
<evidence type="ECO:0000256" key="3">
    <source>
        <dbReference type="ARBA" id="ARBA00022917"/>
    </source>
</evidence>
<evidence type="ECO:0000256" key="4">
    <source>
        <dbReference type="HAMAP-Rule" id="MF_03004"/>
    </source>
</evidence>
<comment type="similarity">
    <text evidence="4">Belongs to the eIF-3 subunit E family.</text>
</comment>
<feature type="domain" description="PCI" evidence="6">
    <location>
        <begin position="333"/>
        <end position="503"/>
    </location>
</feature>
<dbReference type="SMART" id="SM00088">
    <property type="entry name" value="PINT"/>
    <property type="match status" value="1"/>
</dbReference>
<dbReference type="Proteomes" id="UP001497744">
    <property type="component" value="Unassembled WGS sequence"/>
</dbReference>
<evidence type="ECO:0000256" key="5">
    <source>
        <dbReference type="SAM" id="MobiDB-lite"/>
    </source>
</evidence>
<accession>A0AAV4LLP0</accession>
<dbReference type="InterPro" id="IPR000717">
    <property type="entry name" value="PCI_dom"/>
</dbReference>
<dbReference type="GO" id="GO:0033290">
    <property type="term" value="C:eukaryotic 48S preinitiation complex"/>
    <property type="evidence" value="ECO:0007669"/>
    <property type="project" value="UniProtKB-UniRule"/>
</dbReference>
<dbReference type="Pfam" id="PF01399">
    <property type="entry name" value="PCI"/>
    <property type="match status" value="1"/>
</dbReference>
<evidence type="ECO:0000313" key="7">
    <source>
        <dbReference type="EMBL" id="GIX60728.1"/>
    </source>
</evidence>
<keyword evidence="3 4" id="KW-0648">Protein biosynthesis</keyword>
<organism evidence="7 8">
    <name type="scientific">Babesia caballi</name>
    <dbReference type="NCBI Taxonomy" id="5871"/>
    <lineage>
        <taxon>Eukaryota</taxon>
        <taxon>Sar</taxon>
        <taxon>Alveolata</taxon>
        <taxon>Apicomplexa</taxon>
        <taxon>Aconoidasida</taxon>
        <taxon>Piroplasmida</taxon>
        <taxon>Babesiidae</taxon>
        <taxon>Babesia</taxon>
    </lineage>
</organism>
<keyword evidence="2 4" id="KW-0396">Initiation factor</keyword>
<dbReference type="SUPFAM" id="SSF69065">
    <property type="entry name" value="RNase III domain-like"/>
    <property type="match status" value="1"/>
</dbReference>
<reference evidence="7 8" key="1">
    <citation type="submission" date="2021-06" db="EMBL/GenBank/DDBJ databases">
        <title>Genome sequence of Babesia caballi.</title>
        <authorList>
            <person name="Yamagishi J."/>
            <person name="Kidaka T."/>
            <person name="Ochi A."/>
        </authorList>
    </citation>
    <scope>NUCLEOTIDE SEQUENCE [LARGE SCALE GENOMIC DNA]</scope>
    <source>
        <strain evidence="7">USDA-D6B2</strain>
    </source>
</reference>
<dbReference type="GO" id="GO:0001732">
    <property type="term" value="P:formation of cytoplasmic translation initiation complex"/>
    <property type="evidence" value="ECO:0007669"/>
    <property type="project" value="UniProtKB-UniRule"/>
</dbReference>
<feature type="region of interest" description="Disordered" evidence="5">
    <location>
        <begin position="538"/>
        <end position="577"/>
    </location>
</feature>
<dbReference type="GO" id="GO:0004525">
    <property type="term" value="F:ribonuclease III activity"/>
    <property type="evidence" value="ECO:0007669"/>
    <property type="project" value="InterPro"/>
</dbReference>
<comment type="caution">
    <text evidence="7">The sequence shown here is derived from an EMBL/GenBank/DDBJ whole genome shotgun (WGS) entry which is preliminary data.</text>
</comment>
<evidence type="ECO:0000256" key="1">
    <source>
        <dbReference type="ARBA" id="ARBA00022490"/>
    </source>
</evidence>
<dbReference type="InterPro" id="IPR036390">
    <property type="entry name" value="WH_DNA-bd_sf"/>
</dbReference>
<sequence>MGGCVAPTRRAVGKAAARDDGGCRESLLGIDKEGSRHSEKTADAGFRAGGTAERCLDATKLRMGVDLEGYTPYDITSRISPFLDVEMLLHVLDWLEEKGVYPDEISAVRADVAGKLESHRLSEEQFQSTEAALLSRIQPLQDALTIYKRNQAHRISSSAERIWLSSMQQWLATQGVTELEIDLDAERSIFTLAKLYSDQGDWRQCKQWLVYYLENLAKYTFDGNTVANKARCYWGILRCLTVGVLLKSTEEELMAMATTAAPSDESKEISAMEADLPRTAIQCILRLAEILNNEELGKNRKELVLKRCWLLHWALFYVFKYHIPLSQMKIKGVKSYEWPHVQEYLMDDRNMAVVHLVAPHLLRYYAVYAIINRNRKDHFKVISAAISNGKAKYSDTFTALVGALFVDFNFEDAQQYIAEIQKACHLDIFLDPLKFQIEEFSRHIIFETYCRIHKSINLDLIAQKVNMSALEAERWIVNLIRHSHLEAKIDSEKNCVEISTVPPNLYQQVIDKTQNLAMRSNMILQNLMNADAYGGQYARQQDERGGKRSGQQQRRQQNSRFQSFGQRDIFRSTDMDQ</sequence>
<dbReference type="InterPro" id="IPR016650">
    <property type="entry name" value="eIF3e"/>
</dbReference>
<dbReference type="GO" id="GO:0016282">
    <property type="term" value="C:eukaryotic 43S preinitiation complex"/>
    <property type="evidence" value="ECO:0007669"/>
    <property type="project" value="UniProtKB-UniRule"/>
</dbReference>
<dbReference type="SUPFAM" id="SSF46785">
    <property type="entry name" value="Winged helix' DNA-binding domain"/>
    <property type="match status" value="1"/>
</dbReference>
<dbReference type="GO" id="GO:0071540">
    <property type="term" value="C:eukaryotic translation initiation factor 3 complex, eIF3e"/>
    <property type="evidence" value="ECO:0007669"/>
    <property type="project" value="UniProtKB-UniRule"/>
</dbReference>
<dbReference type="GO" id="GO:0003743">
    <property type="term" value="F:translation initiation factor activity"/>
    <property type="evidence" value="ECO:0007669"/>
    <property type="project" value="UniProtKB-UniRule"/>
</dbReference>
<proteinExistence type="inferred from homology"/>
<feature type="compositionally biased region" description="Basic and acidic residues" evidence="5">
    <location>
        <begin position="568"/>
        <end position="577"/>
    </location>
</feature>
<evidence type="ECO:0000256" key="2">
    <source>
        <dbReference type="ARBA" id="ARBA00022540"/>
    </source>
</evidence>
<keyword evidence="1 4" id="KW-0963">Cytoplasm</keyword>
<comment type="function">
    <text evidence="4">Component of the eukaryotic translation initiation factor 3 (eIF-3) complex, which is involved in protein synthesis of a specialized repertoire of mRNAs and, together with other initiation factors, stimulates binding of mRNA and methionyl-tRNAi to the 40S ribosome. The eIF-3 complex specifically targets and initiates translation of a subset of mRNAs involved in cell proliferation.</text>
</comment>
<dbReference type="EMBL" id="BPLF01000001">
    <property type="protein sequence ID" value="GIX60728.1"/>
    <property type="molecule type" value="Genomic_DNA"/>
</dbReference>
<dbReference type="Pfam" id="PF21357">
    <property type="entry name" value="EIF3E_C"/>
    <property type="match status" value="1"/>
</dbReference>
<evidence type="ECO:0000313" key="8">
    <source>
        <dbReference type="Proteomes" id="UP001497744"/>
    </source>
</evidence>
<dbReference type="GeneID" id="94192211"/>
<comment type="subunit">
    <text evidence="4">Component of the eukaryotic translation initiation factor 3 (eIF-3) complex.</text>
</comment>
<dbReference type="InterPro" id="IPR036389">
    <property type="entry name" value="RNase_III_sf"/>
</dbReference>
<evidence type="ECO:0000259" key="6">
    <source>
        <dbReference type="PROSITE" id="PS50250"/>
    </source>
</evidence>
<feature type="compositionally biased region" description="Low complexity" evidence="5">
    <location>
        <begin position="549"/>
        <end position="567"/>
    </location>
</feature>
<dbReference type="HAMAP" id="MF_03004">
    <property type="entry name" value="eIF3e"/>
    <property type="match status" value="1"/>
</dbReference>
<dbReference type="RefSeq" id="XP_067712799.1">
    <property type="nucleotide sequence ID" value="XM_067856698.1"/>
</dbReference>